<protein>
    <recommendedName>
        <fullName evidence="3">DNA helicase</fullName>
    </recommendedName>
</protein>
<proteinExistence type="predicted"/>
<gene>
    <name evidence="1" type="ORF">F5878DRAFT_519372</name>
</gene>
<dbReference type="Proteomes" id="UP001163846">
    <property type="component" value="Unassembled WGS sequence"/>
</dbReference>
<evidence type="ECO:0008006" key="3">
    <source>
        <dbReference type="Google" id="ProtNLM"/>
    </source>
</evidence>
<feature type="non-terminal residue" evidence="1">
    <location>
        <position position="503"/>
    </location>
</feature>
<sequence length="503" mass="57018">MRNQGEDKQDIQFRKALENMRYKACTKDDIKCLNALVSANKPNRHYIACEPWRSAPIIIGENKQRDEINRLGAMRFAMDTKQKLTAFYSEDTICSAAGTKTDSKPTNRTKKSKVNTMNQDLQNILWDLPASTHEFHSPSMLPLCKGMPVIIRHNFATEMNITKGQRGFVFSWQSKKSTADKDHIEVLFVLLHNPPSPVQIEGLPLNVVPIVSRESKGYITLPDDTKIYVSRKQVDVLLGFAMTAYASQGQSLSPNATDLNTLNDHHAFYTALSRSRSYEKTIILQGFNHTCITGGASGALRKEFRDLELLDEITRLQYEGKCDPSVKGTTRSILIELFRKWKGDKFNPPSVHAAIKWSAKDPYVFSEEIYNPWKIVAPLKKQYTVENEFNLIPFTPPSKSSVVSNSLINPIVNPSPLSASLLNNRNASINVRQNTNAVTTLKWSNNSCAYDALFLILRQVWIETTFDITTYTNLPAIMNGFRLHSLGQITLEEVRDDFRRLVH</sequence>
<dbReference type="InterPro" id="IPR027417">
    <property type="entry name" value="P-loop_NTPase"/>
</dbReference>
<reference evidence="1" key="1">
    <citation type="submission" date="2022-08" db="EMBL/GenBank/DDBJ databases">
        <authorList>
            <consortium name="DOE Joint Genome Institute"/>
            <person name="Min B."/>
            <person name="Riley R."/>
            <person name="Sierra-Patev S."/>
            <person name="Naranjo-Ortiz M."/>
            <person name="Looney B."/>
            <person name="Konkel Z."/>
            <person name="Slot J.C."/>
            <person name="Sakamoto Y."/>
            <person name="Steenwyk J.L."/>
            <person name="Rokas A."/>
            <person name="Carro J."/>
            <person name="Camarero S."/>
            <person name="Ferreira P."/>
            <person name="Molpeceres G."/>
            <person name="Ruiz-Duenas F.J."/>
            <person name="Serrano A."/>
            <person name="Henrissat B."/>
            <person name="Drula E."/>
            <person name="Hughes K.W."/>
            <person name="Mata J.L."/>
            <person name="Ishikawa N.K."/>
            <person name="Vargas-Isla R."/>
            <person name="Ushijima S."/>
            <person name="Smith C.A."/>
            <person name="Ahrendt S."/>
            <person name="Andreopoulos W."/>
            <person name="He G."/>
            <person name="Labutti K."/>
            <person name="Lipzen A."/>
            <person name="Ng V."/>
            <person name="Sandor L."/>
            <person name="Barry K."/>
            <person name="Martinez A.T."/>
            <person name="Xiao Y."/>
            <person name="Gibbons J.G."/>
            <person name="Terashima K."/>
            <person name="Hibbett D.S."/>
            <person name="Grigoriev I.V."/>
        </authorList>
    </citation>
    <scope>NUCLEOTIDE SEQUENCE</scope>
    <source>
        <strain evidence="1">TFB9207</strain>
    </source>
</reference>
<evidence type="ECO:0000313" key="2">
    <source>
        <dbReference type="Proteomes" id="UP001163846"/>
    </source>
</evidence>
<dbReference type="EMBL" id="MU806001">
    <property type="protein sequence ID" value="KAJ3842598.1"/>
    <property type="molecule type" value="Genomic_DNA"/>
</dbReference>
<keyword evidence="2" id="KW-1185">Reference proteome</keyword>
<organism evidence="1 2">
    <name type="scientific">Lentinula raphanica</name>
    <dbReference type="NCBI Taxonomy" id="153919"/>
    <lineage>
        <taxon>Eukaryota</taxon>
        <taxon>Fungi</taxon>
        <taxon>Dikarya</taxon>
        <taxon>Basidiomycota</taxon>
        <taxon>Agaricomycotina</taxon>
        <taxon>Agaricomycetes</taxon>
        <taxon>Agaricomycetidae</taxon>
        <taxon>Agaricales</taxon>
        <taxon>Marasmiineae</taxon>
        <taxon>Omphalotaceae</taxon>
        <taxon>Lentinula</taxon>
    </lineage>
</organism>
<evidence type="ECO:0000313" key="1">
    <source>
        <dbReference type="EMBL" id="KAJ3842598.1"/>
    </source>
</evidence>
<comment type="caution">
    <text evidence="1">The sequence shown here is derived from an EMBL/GenBank/DDBJ whole genome shotgun (WGS) entry which is preliminary data.</text>
</comment>
<accession>A0AA38PGQ5</accession>
<dbReference type="SUPFAM" id="SSF52540">
    <property type="entry name" value="P-loop containing nucleoside triphosphate hydrolases"/>
    <property type="match status" value="1"/>
</dbReference>
<name>A0AA38PGQ5_9AGAR</name>
<dbReference type="AlphaFoldDB" id="A0AA38PGQ5"/>